<keyword evidence="9" id="KW-1185">Reference proteome</keyword>
<dbReference type="SUPFAM" id="SSF48019">
    <property type="entry name" value="post-AAA+ oligomerization domain-like"/>
    <property type="match status" value="1"/>
</dbReference>
<dbReference type="NCBIfam" id="TIGR01128">
    <property type="entry name" value="holA"/>
    <property type="match status" value="1"/>
</dbReference>
<comment type="similarity">
    <text evidence="6">Belongs to the DNA polymerase HolA subunit family.</text>
</comment>
<evidence type="ECO:0000256" key="5">
    <source>
        <dbReference type="ARBA" id="ARBA00022932"/>
    </source>
</evidence>
<comment type="caution">
    <text evidence="8">The sequence shown here is derived from an EMBL/GenBank/DDBJ whole genome shotgun (WGS) entry which is preliminary data.</text>
</comment>
<dbReference type="Proteomes" id="UP001560267">
    <property type="component" value="Unassembled WGS sequence"/>
</dbReference>
<keyword evidence="4" id="KW-0235">DNA replication</keyword>
<name>A0ABV3Y6V2_9ACTN</name>
<dbReference type="InterPro" id="IPR008921">
    <property type="entry name" value="DNA_pol3_clamp-load_cplx_C"/>
</dbReference>
<organism evidence="8 9">
    <name type="scientific">Ferrimicrobium acidiphilum</name>
    <dbReference type="NCBI Taxonomy" id="121039"/>
    <lineage>
        <taxon>Bacteria</taxon>
        <taxon>Bacillati</taxon>
        <taxon>Actinomycetota</taxon>
        <taxon>Acidimicrobiia</taxon>
        <taxon>Acidimicrobiales</taxon>
        <taxon>Acidimicrobiaceae</taxon>
        <taxon>Ferrimicrobium</taxon>
    </lineage>
</organism>
<keyword evidence="5" id="KW-0239">DNA-directed DNA polymerase</keyword>
<gene>
    <name evidence="8" type="primary">holA</name>
    <name evidence="8" type="ORF">AB6A68_12650</name>
</gene>
<dbReference type="PANTHER" id="PTHR34388:SF1">
    <property type="entry name" value="DNA POLYMERASE III SUBUNIT DELTA"/>
    <property type="match status" value="1"/>
</dbReference>
<sequence>MRSVTLVVASDPIVLEERFVQEMKAFDPAEEELRVFDLREDQVGDVVATLSQTPMFVPRFRILVRSFDALLADDAPFLAEGFVAMADDHVVVLFGSDKRLPKALNGLHDPAIERVELTVGKEAERRGFISSVFEAAGVRLTGQALALVAEHAGVDLSHVNPLAQVLAGLHQGQAFDVEDVKPYLGEAREVPLWTLTDAIERGDIPKAMGTLRRLLAAEKAPQLLITVLQRRYLDLIVLASPGIRSTDQAKAALESVGARKPPDFALRSMLTAARRLNYRSAVLVVGWLADATRDLRGASILDADTVLELLVARLARLFVSR</sequence>
<evidence type="ECO:0000313" key="9">
    <source>
        <dbReference type="Proteomes" id="UP001560267"/>
    </source>
</evidence>
<evidence type="ECO:0000256" key="3">
    <source>
        <dbReference type="ARBA" id="ARBA00022695"/>
    </source>
</evidence>
<protein>
    <recommendedName>
        <fullName evidence="1">DNA-directed DNA polymerase</fullName>
        <ecNumber evidence="1">2.7.7.7</ecNumber>
    </recommendedName>
</protein>
<keyword evidence="3 8" id="KW-0548">Nucleotidyltransferase</keyword>
<dbReference type="Gene3D" id="1.20.272.10">
    <property type="match status" value="1"/>
</dbReference>
<dbReference type="PANTHER" id="PTHR34388">
    <property type="entry name" value="DNA POLYMERASE III SUBUNIT DELTA"/>
    <property type="match status" value="1"/>
</dbReference>
<evidence type="ECO:0000256" key="2">
    <source>
        <dbReference type="ARBA" id="ARBA00022679"/>
    </source>
</evidence>
<evidence type="ECO:0000256" key="7">
    <source>
        <dbReference type="ARBA" id="ARBA00049244"/>
    </source>
</evidence>
<dbReference type="EMBL" id="JBFSHR010000071">
    <property type="protein sequence ID" value="MEX6430676.1"/>
    <property type="molecule type" value="Genomic_DNA"/>
</dbReference>
<evidence type="ECO:0000256" key="1">
    <source>
        <dbReference type="ARBA" id="ARBA00012417"/>
    </source>
</evidence>
<evidence type="ECO:0000256" key="6">
    <source>
        <dbReference type="ARBA" id="ARBA00034754"/>
    </source>
</evidence>
<keyword evidence="2 8" id="KW-0808">Transferase</keyword>
<dbReference type="InterPro" id="IPR005790">
    <property type="entry name" value="DNA_polIII_delta"/>
</dbReference>
<dbReference type="GO" id="GO:0003887">
    <property type="term" value="F:DNA-directed DNA polymerase activity"/>
    <property type="evidence" value="ECO:0007669"/>
    <property type="project" value="UniProtKB-EC"/>
</dbReference>
<proteinExistence type="inferred from homology"/>
<reference evidence="8 9" key="1">
    <citation type="submission" date="2024-07" db="EMBL/GenBank/DDBJ databases">
        <title>Draft Genome Sequence of Ferrimicrobium acidiphilum Strain YE2023, Isolated from a Pulp of Bioleach Reactor.</title>
        <authorList>
            <person name="Elkina Y.A."/>
            <person name="Bulaeva A.G."/>
            <person name="Beletsky A.V."/>
            <person name="Mardanov A.V."/>
        </authorList>
    </citation>
    <scope>NUCLEOTIDE SEQUENCE [LARGE SCALE GENOMIC DNA]</scope>
    <source>
        <strain evidence="8 9">YE2023</strain>
    </source>
</reference>
<comment type="catalytic activity">
    <reaction evidence="7">
        <text>DNA(n) + a 2'-deoxyribonucleoside 5'-triphosphate = DNA(n+1) + diphosphate</text>
        <dbReference type="Rhea" id="RHEA:22508"/>
        <dbReference type="Rhea" id="RHEA-COMP:17339"/>
        <dbReference type="Rhea" id="RHEA-COMP:17340"/>
        <dbReference type="ChEBI" id="CHEBI:33019"/>
        <dbReference type="ChEBI" id="CHEBI:61560"/>
        <dbReference type="ChEBI" id="CHEBI:173112"/>
        <dbReference type="EC" id="2.7.7.7"/>
    </reaction>
</comment>
<accession>A0ABV3Y6V2</accession>
<dbReference type="EC" id="2.7.7.7" evidence="1"/>
<dbReference type="RefSeq" id="WP_276944931.1">
    <property type="nucleotide sequence ID" value="NZ_DAHZQU010000072.1"/>
</dbReference>
<evidence type="ECO:0000313" key="8">
    <source>
        <dbReference type="EMBL" id="MEX6430676.1"/>
    </source>
</evidence>
<evidence type="ECO:0000256" key="4">
    <source>
        <dbReference type="ARBA" id="ARBA00022705"/>
    </source>
</evidence>